<gene>
    <name evidence="10 12" type="primary">trpF</name>
    <name evidence="12" type="ORF">Lisr_1333</name>
</gene>
<evidence type="ECO:0000256" key="10">
    <source>
        <dbReference type="HAMAP-Rule" id="MF_00135"/>
    </source>
</evidence>
<dbReference type="EC" id="5.3.1.24" evidence="4 10"/>
<dbReference type="FunFam" id="3.20.20.70:FF:000075">
    <property type="entry name" value="Tryptophan biosynthesis protein TRP1"/>
    <property type="match status" value="1"/>
</dbReference>
<evidence type="ECO:0000313" key="12">
    <source>
        <dbReference type="EMBL" id="KTD23652.1"/>
    </source>
</evidence>
<evidence type="ECO:0000256" key="1">
    <source>
        <dbReference type="ARBA" id="ARBA00001164"/>
    </source>
</evidence>
<dbReference type="Pfam" id="PF00697">
    <property type="entry name" value="PRAI"/>
    <property type="match status" value="1"/>
</dbReference>
<dbReference type="Gene3D" id="3.20.20.70">
    <property type="entry name" value="Aldolase class I"/>
    <property type="match status" value="1"/>
</dbReference>
<dbReference type="NCBIfam" id="NF002298">
    <property type="entry name" value="PRK01222.1-4"/>
    <property type="match status" value="1"/>
</dbReference>
<dbReference type="AlphaFoldDB" id="A0A0W0VTR7"/>
<dbReference type="EMBL" id="LNYH01000070">
    <property type="protein sequence ID" value="KTD23652.1"/>
    <property type="molecule type" value="Genomic_DNA"/>
</dbReference>
<dbReference type="HAMAP" id="MF_00135">
    <property type="entry name" value="PRAI"/>
    <property type="match status" value="1"/>
</dbReference>
<dbReference type="InterPro" id="IPR001240">
    <property type="entry name" value="PRAI_dom"/>
</dbReference>
<evidence type="ECO:0000256" key="3">
    <source>
        <dbReference type="ARBA" id="ARBA00007571"/>
    </source>
</evidence>
<keyword evidence="13" id="KW-1185">Reference proteome</keyword>
<dbReference type="PATRIC" id="fig|454.4.peg.1440"/>
<evidence type="ECO:0000256" key="4">
    <source>
        <dbReference type="ARBA" id="ARBA00012572"/>
    </source>
</evidence>
<sequence length="208" mass="23159">MSRIRIKFCGMTRKEDIILATSLGVDAIGLIFASESSRCVTVQKAKYLLSDIPPFIDAVAVLVNPKPDRVKQILQEIPVQLLQFHGNESPEFCEQFNFPYIKAVAANTSEILTESAQSYRSSSAILLDTPSTKIHGGTGRTFDWQMIPEILPKPYILAGGLNDANIKRALQYNPYAVDVCSGVELSPGIKDHDKMKRFVKLMRVNNDQ</sequence>
<dbReference type="STRING" id="454.Lisr_1333"/>
<proteinExistence type="inferred from homology"/>
<keyword evidence="8 10" id="KW-0057">Aromatic amino acid biosynthesis</keyword>
<comment type="caution">
    <text evidence="12">The sequence shown here is derived from an EMBL/GenBank/DDBJ whole genome shotgun (WGS) entry which is preliminary data.</text>
</comment>
<dbReference type="InterPro" id="IPR013785">
    <property type="entry name" value="Aldolase_TIM"/>
</dbReference>
<evidence type="ECO:0000256" key="6">
    <source>
        <dbReference type="ARBA" id="ARBA00022605"/>
    </source>
</evidence>
<dbReference type="Proteomes" id="UP000054761">
    <property type="component" value="Unassembled WGS sequence"/>
</dbReference>
<keyword evidence="6 10" id="KW-0028">Amino-acid biosynthesis</keyword>
<dbReference type="InterPro" id="IPR011060">
    <property type="entry name" value="RibuloseP-bd_barrel"/>
</dbReference>
<evidence type="ECO:0000256" key="8">
    <source>
        <dbReference type="ARBA" id="ARBA00023141"/>
    </source>
</evidence>
<evidence type="ECO:0000313" key="13">
    <source>
        <dbReference type="Proteomes" id="UP000054761"/>
    </source>
</evidence>
<reference evidence="12 13" key="1">
    <citation type="submission" date="2015-11" db="EMBL/GenBank/DDBJ databases">
        <title>Genomic analysis of 38 Legionella species identifies large and diverse effector repertoires.</title>
        <authorList>
            <person name="Burstein D."/>
            <person name="Amaro F."/>
            <person name="Zusman T."/>
            <person name="Lifshitz Z."/>
            <person name="Cohen O."/>
            <person name="Gilbert J.A."/>
            <person name="Pupko T."/>
            <person name="Shuman H.A."/>
            <person name="Segal G."/>
        </authorList>
    </citation>
    <scope>NUCLEOTIDE SEQUENCE [LARGE SCALE GENOMIC DNA]</scope>
    <source>
        <strain evidence="12 13">Bercovier 4</strain>
    </source>
</reference>
<accession>A0A0W0VTR7</accession>
<dbReference type="RefSeq" id="WP_058501686.1">
    <property type="nucleotide sequence ID" value="NZ_CAAAJA010000057.1"/>
</dbReference>
<dbReference type="PANTHER" id="PTHR42894">
    <property type="entry name" value="N-(5'-PHOSPHORIBOSYL)ANTHRANILATE ISOMERASE"/>
    <property type="match status" value="1"/>
</dbReference>
<dbReference type="GO" id="GO:0004640">
    <property type="term" value="F:phosphoribosylanthranilate isomerase activity"/>
    <property type="evidence" value="ECO:0007669"/>
    <property type="project" value="UniProtKB-UniRule"/>
</dbReference>
<protein>
    <recommendedName>
        <fullName evidence="5 10">N-(5'-phosphoribosyl)anthranilate isomerase</fullName>
        <shortName evidence="10">PRAI</shortName>
        <ecNumber evidence="4 10">5.3.1.24</ecNumber>
    </recommendedName>
</protein>
<evidence type="ECO:0000259" key="11">
    <source>
        <dbReference type="Pfam" id="PF00697"/>
    </source>
</evidence>
<dbReference type="SUPFAM" id="SSF51366">
    <property type="entry name" value="Ribulose-phoshate binding barrel"/>
    <property type="match status" value="1"/>
</dbReference>
<evidence type="ECO:0000256" key="5">
    <source>
        <dbReference type="ARBA" id="ARBA00022272"/>
    </source>
</evidence>
<dbReference type="InterPro" id="IPR044643">
    <property type="entry name" value="TrpF_fam"/>
</dbReference>
<comment type="similarity">
    <text evidence="3 10">Belongs to the TrpF family.</text>
</comment>
<keyword evidence="7 10" id="KW-0822">Tryptophan biosynthesis</keyword>
<keyword evidence="9 10" id="KW-0413">Isomerase</keyword>
<evidence type="ECO:0000256" key="9">
    <source>
        <dbReference type="ARBA" id="ARBA00023235"/>
    </source>
</evidence>
<dbReference type="GO" id="GO:0000162">
    <property type="term" value="P:L-tryptophan biosynthetic process"/>
    <property type="evidence" value="ECO:0007669"/>
    <property type="project" value="UniProtKB-UniRule"/>
</dbReference>
<dbReference type="UniPathway" id="UPA00035">
    <property type="reaction ID" value="UER00042"/>
</dbReference>
<evidence type="ECO:0000256" key="7">
    <source>
        <dbReference type="ARBA" id="ARBA00022822"/>
    </source>
</evidence>
<comment type="catalytic activity">
    <reaction evidence="1 10">
        <text>N-(5-phospho-beta-D-ribosyl)anthranilate = 1-(2-carboxyphenylamino)-1-deoxy-D-ribulose 5-phosphate</text>
        <dbReference type="Rhea" id="RHEA:21540"/>
        <dbReference type="ChEBI" id="CHEBI:18277"/>
        <dbReference type="ChEBI" id="CHEBI:58613"/>
        <dbReference type="EC" id="5.3.1.24"/>
    </reaction>
</comment>
<feature type="domain" description="N-(5'phosphoribosyl) anthranilate isomerase (PRAI)" evidence="11">
    <location>
        <begin position="7"/>
        <end position="200"/>
    </location>
</feature>
<dbReference type="CDD" id="cd00405">
    <property type="entry name" value="PRAI"/>
    <property type="match status" value="1"/>
</dbReference>
<dbReference type="PANTHER" id="PTHR42894:SF1">
    <property type="entry name" value="N-(5'-PHOSPHORIBOSYL)ANTHRANILATE ISOMERASE"/>
    <property type="match status" value="1"/>
</dbReference>
<evidence type="ECO:0000256" key="2">
    <source>
        <dbReference type="ARBA" id="ARBA00004664"/>
    </source>
</evidence>
<organism evidence="12 13">
    <name type="scientific">Legionella israelensis</name>
    <dbReference type="NCBI Taxonomy" id="454"/>
    <lineage>
        <taxon>Bacteria</taxon>
        <taxon>Pseudomonadati</taxon>
        <taxon>Pseudomonadota</taxon>
        <taxon>Gammaproteobacteria</taxon>
        <taxon>Legionellales</taxon>
        <taxon>Legionellaceae</taxon>
        <taxon>Legionella</taxon>
    </lineage>
</organism>
<dbReference type="OrthoDB" id="9804217at2"/>
<name>A0A0W0VTR7_9GAMM</name>
<comment type="pathway">
    <text evidence="2 10">Amino-acid biosynthesis; L-tryptophan biosynthesis; L-tryptophan from chorismate: step 3/5.</text>
</comment>